<accession>A0AAU8NB01</accession>
<dbReference type="Gene3D" id="1.10.1740.10">
    <property type="match status" value="1"/>
</dbReference>
<proteinExistence type="inferred from homology"/>
<evidence type="ECO:0000259" key="6">
    <source>
        <dbReference type="Pfam" id="PF04542"/>
    </source>
</evidence>
<dbReference type="PANTHER" id="PTHR43133">
    <property type="entry name" value="RNA POLYMERASE ECF-TYPE SIGMA FACTO"/>
    <property type="match status" value="1"/>
</dbReference>
<dbReference type="InterPro" id="IPR039425">
    <property type="entry name" value="RNA_pol_sigma-70-like"/>
</dbReference>
<feature type="domain" description="RNA polymerase sigma factor 70 region 4 type 2" evidence="7">
    <location>
        <begin position="179"/>
        <end position="230"/>
    </location>
</feature>
<keyword evidence="5" id="KW-0804">Transcription</keyword>
<dbReference type="InterPro" id="IPR014284">
    <property type="entry name" value="RNA_pol_sigma-70_dom"/>
</dbReference>
<protein>
    <submittedName>
        <fullName evidence="8">Sigma-70 family RNA polymerase sigma factor</fullName>
    </submittedName>
</protein>
<evidence type="ECO:0000313" key="8">
    <source>
        <dbReference type="EMBL" id="XCP94816.1"/>
    </source>
</evidence>
<dbReference type="InterPro" id="IPR013324">
    <property type="entry name" value="RNA_pol_sigma_r3/r4-like"/>
</dbReference>
<reference evidence="8" key="1">
    <citation type="submission" date="2024-05" db="EMBL/GenBank/DDBJ databases">
        <title>Draft genome assemblies of 36 bacteria isolated from hibernating arctic ground squirrels.</title>
        <authorList>
            <person name="McKee H."/>
            <person name="Mullen L."/>
            <person name="Drown D.M."/>
            <person name="Duddleston K.N."/>
        </authorList>
    </citation>
    <scope>NUCLEOTIDE SEQUENCE</scope>
    <source>
        <strain evidence="8">AN1007</strain>
    </source>
</reference>
<evidence type="ECO:0000256" key="4">
    <source>
        <dbReference type="ARBA" id="ARBA00023125"/>
    </source>
</evidence>
<dbReference type="GO" id="GO:0016987">
    <property type="term" value="F:sigma factor activity"/>
    <property type="evidence" value="ECO:0007669"/>
    <property type="project" value="UniProtKB-KW"/>
</dbReference>
<dbReference type="EMBL" id="CP159992">
    <property type="protein sequence ID" value="XCP94816.1"/>
    <property type="molecule type" value="Genomic_DNA"/>
</dbReference>
<name>A0AAU8NB01_9BACL</name>
<dbReference type="GO" id="GO:0006352">
    <property type="term" value="P:DNA-templated transcription initiation"/>
    <property type="evidence" value="ECO:0007669"/>
    <property type="project" value="InterPro"/>
</dbReference>
<feature type="domain" description="RNA polymerase sigma-70 region 2" evidence="6">
    <location>
        <begin position="51"/>
        <end position="116"/>
    </location>
</feature>
<dbReference type="InterPro" id="IPR013325">
    <property type="entry name" value="RNA_pol_sigma_r2"/>
</dbReference>
<dbReference type="GO" id="GO:0003677">
    <property type="term" value="F:DNA binding"/>
    <property type="evidence" value="ECO:0007669"/>
    <property type="project" value="UniProtKB-KW"/>
</dbReference>
<gene>
    <name evidence="8" type="ORF">ABXS70_27590</name>
</gene>
<keyword evidence="4" id="KW-0238">DNA-binding</keyword>
<dbReference type="InterPro" id="IPR036388">
    <property type="entry name" value="WH-like_DNA-bd_sf"/>
</dbReference>
<sequence>MHEVPTGKQYKDITAQRSDHHSWISGDYSGMPDRIIVQHIQQGDSQAFEEMVRRYRSQLHRFVRGIIQDEGLADDVVQEGLIRAFMHMDQLLDADRLLAWLQRIVKNQAYSQVQRRIRLKEQYFSSFAVKRDHSSVGAFWSEQDSLDQHLNQWIGPTQLHAQEQFRDPFYAAAAQDLNQYIYQLLAGLHEKERLVCYHHWIEHMSPQEIAIHTNLSTANVYQILSRSRKKVTRHHIQQAVNEMLTENIPSLLQCVVLREPQTFRSPQTCSSAAAAIHEMLSYIGPSVSLPMVMGCSGLAFRITIYPADIHIAGPTAYNFKEVLGRGLRHMGYLPSAVEAASSEAGLNANLVDPAWLQDAAKDKRILNPRLVRALSMIRYSVSRGLPAVVWDLNIPEFGLIYGYDDQIRKLHGVDYIQAAAVPYDHLGRGVNEEIFVLTVEPERMREEIHVQAVLQVILAHYKGYDPYAMPGTICGLGAYAAWREALREGKVEPNGHAYNIAVLRDARHYAREFFRELSQLWTESADQQTKVRLNDVQDVRMRMDVNRLIALSQLAEEQYRLIADRLYRLVQYFPFPDGGKPNHKVHADKAISVLHDVEQMEYSAVTILEEMLAALENMERNLQDTD</sequence>
<evidence type="ECO:0000259" key="7">
    <source>
        <dbReference type="Pfam" id="PF08281"/>
    </source>
</evidence>
<dbReference type="AlphaFoldDB" id="A0AAU8NB01"/>
<dbReference type="NCBIfam" id="TIGR02937">
    <property type="entry name" value="sigma70-ECF"/>
    <property type="match status" value="1"/>
</dbReference>
<dbReference type="InterPro" id="IPR013249">
    <property type="entry name" value="RNA_pol_sigma70_r4_t2"/>
</dbReference>
<dbReference type="SUPFAM" id="SSF88659">
    <property type="entry name" value="Sigma3 and sigma4 domains of RNA polymerase sigma factors"/>
    <property type="match status" value="1"/>
</dbReference>
<dbReference type="SUPFAM" id="SSF88946">
    <property type="entry name" value="Sigma2 domain of RNA polymerase sigma factors"/>
    <property type="match status" value="1"/>
</dbReference>
<comment type="similarity">
    <text evidence="1">Belongs to the sigma-70 factor family. ECF subfamily.</text>
</comment>
<evidence type="ECO:0000256" key="1">
    <source>
        <dbReference type="ARBA" id="ARBA00010641"/>
    </source>
</evidence>
<organism evidence="8">
    <name type="scientific">Paenibacillus sp. AN1007</name>
    <dbReference type="NCBI Taxonomy" id="3151385"/>
    <lineage>
        <taxon>Bacteria</taxon>
        <taxon>Bacillati</taxon>
        <taxon>Bacillota</taxon>
        <taxon>Bacilli</taxon>
        <taxon>Bacillales</taxon>
        <taxon>Paenibacillaceae</taxon>
        <taxon>Paenibacillus</taxon>
    </lineage>
</organism>
<evidence type="ECO:0000256" key="2">
    <source>
        <dbReference type="ARBA" id="ARBA00023015"/>
    </source>
</evidence>
<dbReference type="InterPro" id="IPR007627">
    <property type="entry name" value="RNA_pol_sigma70_r2"/>
</dbReference>
<dbReference type="Pfam" id="PF04542">
    <property type="entry name" value="Sigma70_r2"/>
    <property type="match status" value="1"/>
</dbReference>
<evidence type="ECO:0000256" key="3">
    <source>
        <dbReference type="ARBA" id="ARBA00023082"/>
    </source>
</evidence>
<dbReference type="RefSeq" id="WP_342553336.1">
    <property type="nucleotide sequence ID" value="NZ_CP159992.1"/>
</dbReference>
<evidence type="ECO:0000256" key="5">
    <source>
        <dbReference type="ARBA" id="ARBA00023163"/>
    </source>
</evidence>
<dbReference type="Pfam" id="PF08281">
    <property type="entry name" value="Sigma70_r4_2"/>
    <property type="match status" value="1"/>
</dbReference>
<keyword evidence="3" id="KW-0731">Sigma factor</keyword>
<dbReference type="Gene3D" id="1.10.10.10">
    <property type="entry name" value="Winged helix-like DNA-binding domain superfamily/Winged helix DNA-binding domain"/>
    <property type="match status" value="1"/>
</dbReference>
<keyword evidence="2" id="KW-0805">Transcription regulation</keyword>
<dbReference type="PANTHER" id="PTHR43133:SF8">
    <property type="entry name" value="RNA POLYMERASE SIGMA FACTOR HI_1459-RELATED"/>
    <property type="match status" value="1"/>
</dbReference>